<dbReference type="EMBL" id="JAEAOA010000720">
    <property type="protein sequence ID" value="KAK3609945.1"/>
    <property type="molecule type" value="Genomic_DNA"/>
</dbReference>
<keyword evidence="3" id="KW-0813">Transport</keyword>
<reference evidence="8" key="2">
    <citation type="journal article" date="2021" name="Genome Biol. Evol.">
        <title>Developing a high-quality reference genome for a parasitic bivalve with doubly uniparental inheritance (Bivalvia: Unionida).</title>
        <authorList>
            <person name="Smith C.H."/>
        </authorList>
    </citation>
    <scope>NUCLEOTIDE SEQUENCE</scope>
    <source>
        <strain evidence="8">CHS0354</strain>
        <tissue evidence="8">Mantle</tissue>
    </source>
</reference>
<dbReference type="InterPro" id="IPR050352">
    <property type="entry name" value="ABCG_transporters"/>
</dbReference>
<comment type="caution">
    <text evidence="8">The sequence shown here is derived from an EMBL/GenBank/DDBJ whole genome shotgun (WGS) entry which is preliminary data.</text>
</comment>
<proteinExistence type="inferred from homology"/>
<keyword evidence="9" id="KW-1185">Reference proteome</keyword>
<feature type="domain" description="ABC transporter" evidence="7">
    <location>
        <begin position="24"/>
        <end position="219"/>
    </location>
</feature>
<dbReference type="InterPro" id="IPR027417">
    <property type="entry name" value="P-loop_NTPase"/>
</dbReference>
<keyword evidence="6" id="KW-0472">Membrane</keyword>
<keyword evidence="5" id="KW-1133">Transmembrane helix</keyword>
<reference evidence="8" key="3">
    <citation type="submission" date="2023-05" db="EMBL/GenBank/DDBJ databases">
        <authorList>
            <person name="Smith C.H."/>
        </authorList>
    </citation>
    <scope>NUCLEOTIDE SEQUENCE</scope>
    <source>
        <strain evidence="8">CHS0354</strain>
        <tissue evidence="8">Mantle</tissue>
    </source>
</reference>
<comment type="subcellular location">
    <subcellularLocation>
        <location evidence="1">Membrane</location>
        <topology evidence="1">Multi-pass membrane protein</topology>
    </subcellularLocation>
</comment>
<evidence type="ECO:0000256" key="5">
    <source>
        <dbReference type="ARBA" id="ARBA00022989"/>
    </source>
</evidence>
<gene>
    <name evidence="8" type="ORF">CHS0354_011774</name>
</gene>
<dbReference type="GO" id="GO:0016887">
    <property type="term" value="F:ATP hydrolysis activity"/>
    <property type="evidence" value="ECO:0007669"/>
    <property type="project" value="InterPro"/>
</dbReference>
<dbReference type="PROSITE" id="PS50893">
    <property type="entry name" value="ABC_TRANSPORTER_2"/>
    <property type="match status" value="1"/>
</dbReference>
<protein>
    <recommendedName>
        <fullName evidence="7">ABC transporter domain-containing protein</fullName>
    </recommendedName>
</protein>
<sequence length="220" mass="24133">MSTIVSNLDSATCVPTILSPKLVLEAESIHIAINDVSILSDVSIVAHSGELFTVMGPSGSGKTTLLNTIAGRRRPQSGFIKLNGNVMDKKLRRRLGFVLQEDTFFASLTLKETLYFTAMIRLPEVIPKAEKLQQIHDLSEILGVRKCWNTISLKSRADLFDGFDSGIGDMFNPGLSGGEKKRASIICELLTNPDILLLDTPSCRFMMRGQVRDFIAEGTS</sequence>
<dbReference type="GO" id="GO:0042626">
    <property type="term" value="F:ATPase-coupled transmembrane transporter activity"/>
    <property type="evidence" value="ECO:0007669"/>
    <property type="project" value="TreeGrafter"/>
</dbReference>
<evidence type="ECO:0000313" key="9">
    <source>
        <dbReference type="Proteomes" id="UP001195483"/>
    </source>
</evidence>
<evidence type="ECO:0000256" key="3">
    <source>
        <dbReference type="ARBA" id="ARBA00022448"/>
    </source>
</evidence>
<name>A0AAE0WE17_9BIVA</name>
<evidence type="ECO:0000313" key="8">
    <source>
        <dbReference type="EMBL" id="KAK3609945.1"/>
    </source>
</evidence>
<reference evidence="8" key="1">
    <citation type="journal article" date="2021" name="Genome Biol. Evol.">
        <title>A High-Quality Reference Genome for a Parasitic Bivalve with Doubly Uniparental Inheritance (Bivalvia: Unionida).</title>
        <authorList>
            <person name="Smith C.H."/>
        </authorList>
    </citation>
    <scope>NUCLEOTIDE SEQUENCE</scope>
    <source>
        <strain evidence="8">CHS0354</strain>
    </source>
</reference>
<dbReference type="PROSITE" id="PS00211">
    <property type="entry name" value="ABC_TRANSPORTER_1"/>
    <property type="match status" value="1"/>
</dbReference>
<dbReference type="AlphaFoldDB" id="A0AAE0WE17"/>
<keyword evidence="4" id="KW-0812">Transmembrane</keyword>
<evidence type="ECO:0000256" key="1">
    <source>
        <dbReference type="ARBA" id="ARBA00004141"/>
    </source>
</evidence>
<evidence type="ECO:0000256" key="4">
    <source>
        <dbReference type="ARBA" id="ARBA00022692"/>
    </source>
</evidence>
<dbReference type="Proteomes" id="UP001195483">
    <property type="component" value="Unassembled WGS sequence"/>
</dbReference>
<accession>A0AAE0WE17</accession>
<evidence type="ECO:0000256" key="2">
    <source>
        <dbReference type="ARBA" id="ARBA00005814"/>
    </source>
</evidence>
<dbReference type="GO" id="GO:0005886">
    <property type="term" value="C:plasma membrane"/>
    <property type="evidence" value="ECO:0007669"/>
    <property type="project" value="TreeGrafter"/>
</dbReference>
<organism evidence="8 9">
    <name type="scientific">Potamilus streckersoni</name>
    <dbReference type="NCBI Taxonomy" id="2493646"/>
    <lineage>
        <taxon>Eukaryota</taxon>
        <taxon>Metazoa</taxon>
        <taxon>Spiralia</taxon>
        <taxon>Lophotrochozoa</taxon>
        <taxon>Mollusca</taxon>
        <taxon>Bivalvia</taxon>
        <taxon>Autobranchia</taxon>
        <taxon>Heteroconchia</taxon>
        <taxon>Palaeoheterodonta</taxon>
        <taxon>Unionida</taxon>
        <taxon>Unionoidea</taxon>
        <taxon>Unionidae</taxon>
        <taxon>Ambleminae</taxon>
        <taxon>Lampsilini</taxon>
        <taxon>Potamilus</taxon>
    </lineage>
</organism>
<evidence type="ECO:0000259" key="7">
    <source>
        <dbReference type="PROSITE" id="PS50893"/>
    </source>
</evidence>
<dbReference type="InterPro" id="IPR017871">
    <property type="entry name" value="ABC_transporter-like_CS"/>
</dbReference>
<dbReference type="PANTHER" id="PTHR48041">
    <property type="entry name" value="ABC TRANSPORTER G FAMILY MEMBER 28"/>
    <property type="match status" value="1"/>
</dbReference>
<comment type="similarity">
    <text evidence="2">Belongs to the ABC transporter superfamily. ABCG family. Eye pigment precursor importer (TC 3.A.1.204) subfamily.</text>
</comment>
<evidence type="ECO:0000256" key="6">
    <source>
        <dbReference type="ARBA" id="ARBA00023136"/>
    </source>
</evidence>
<dbReference type="SUPFAM" id="SSF52540">
    <property type="entry name" value="P-loop containing nucleoside triphosphate hydrolases"/>
    <property type="match status" value="1"/>
</dbReference>
<dbReference type="Gene3D" id="3.40.50.300">
    <property type="entry name" value="P-loop containing nucleotide triphosphate hydrolases"/>
    <property type="match status" value="1"/>
</dbReference>
<dbReference type="PANTHER" id="PTHR48041:SF63">
    <property type="entry name" value="EARLY GENE AT 23, ISOFORM C"/>
    <property type="match status" value="1"/>
</dbReference>
<dbReference type="GO" id="GO:0005524">
    <property type="term" value="F:ATP binding"/>
    <property type="evidence" value="ECO:0007669"/>
    <property type="project" value="InterPro"/>
</dbReference>
<dbReference type="InterPro" id="IPR003439">
    <property type="entry name" value="ABC_transporter-like_ATP-bd"/>
</dbReference>
<dbReference type="Pfam" id="PF00005">
    <property type="entry name" value="ABC_tran"/>
    <property type="match status" value="1"/>
</dbReference>